<dbReference type="InterPro" id="IPR000192">
    <property type="entry name" value="Aminotrans_V_dom"/>
</dbReference>
<organism evidence="10 11">
    <name type="scientific">Plasmodiophora brassicae</name>
    <name type="common">Clubroot disease agent</name>
    <dbReference type="NCBI Taxonomy" id="37360"/>
    <lineage>
        <taxon>Eukaryota</taxon>
        <taxon>Sar</taxon>
        <taxon>Rhizaria</taxon>
        <taxon>Endomyxa</taxon>
        <taxon>Phytomyxea</taxon>
        <taxon>Plasmodiophorida</taxon>
        <taxon>Plasmodiophoridae</taxon>
        <taxon>Plasmodiophora</taxon>
    </lineage>
</organism>
<keyword evidence="3" id="KW-0808">Transferase</keyword>
<dbReference type="HAMAP" id="MF_01376">
    <property type="entry name" value="PhnW_aminotrans_5"/>
    <property type="match status" value="1"/>
</dbReference>
<dbReference type="InterPro" id="IPR012703">
    <property type="entry name" value="NH2EtPonate_pyrv_transaminase"/>
</dbReference>
<dbReference type="GO" id="GO:0047304">
    <property type="term" value="F:2-aminoethylphosphonate-pyruvate transaminase activity"/>
    <property type="evidence" value="ECO:0007669"/>
    <property type="project" value="UniProtKB-EC"/>
</dbReference>
<dbReference type="PIRSF" id="PIRSF000524">
    <property type="entry name" value="SPT"/>
    <property type="match status" value="1"/>
</dbReference>
<dbReference type="Pfam" id="PF00266">
    <property type="entry name" value="Aminotran_5"/>
    <property type="match status" value="1"/>
</dbReference>
<comment type="cofactor">
    <cofactor evidence="1 8">
        <name>pyridoxal 5'-phosphate</name>
        <dbReference type="ChEBI" id="CHEBI:597326"/>
    </cofactor>
</comment>
<dbReference type="NCBIfam" id="TIGR02326">
    <property type="entry name" value="transamin_PhnW"/>
    <property type="match status" value="1"/>
</dbReference>
<evidence type="ECO:0000256" key="7">
    <source>
        <dbReference type="PIRSR" id="PIRSR000524-1"/>
    </source>
</evidence>
<dbReference type="AlphaFoldDB" id="A0A3P3Y8L9"/>
<name>A0A3P3Y8L9_PLABS</name>
<geneLocation type="mitochondrion" evidence="10"/>
<keyword evidence="2" id="KW-0032">Aminotransferase</keyword>
<dbReference type="EMBL" id="OVEO01000006">
    <property type="protein sequence ID" value="SPQ96464.1"/>
    <property type="molecule type" value="Genomic_DNA"/>
</dbReference>
<evidence type="ECO:0000256" key="5">
    <source>
        <dbReference type="ARBA" id="ARBA00023317"/>
    </source>
</evidence>
<accession>A0A3P3Y8L9</accession>
<dbReference type="NCBIfam" id="NF010006">
    <property type="entry name" value="PRK13479.1"/>
    <property type="match status" value="1"/>
</dbReference>
<protein>
    <recommendedName>
        <fullName evidence="9">Aminotransferase class V domain-containing protein</fullName>
    </recommendedName>
</protein>
<evidence type="ECO:0000256" key="6">
    <source>
        <dbReference type="ARBA" id="ARBA00049460"/>
    </source>
</evidence>
<dbReference type="Proteomes" id="UP000290189">
    <property type="component" value="Unassembled WGS sequence"/>
</dbReference>
<feature type="modified residue" description="N6-(pyridoxal phosphate)lysine" evidence="8">
    <location>
        <position position="220"/>
    </location>
</feature>
<dbReference type="SUPFAM" id="SSF53383">
    <property type="entry name" value="PLP-dependent transferases"/>
    <property type="match status" value="1"/>
</dbReference>
<evidence type="ECO:0000259" key="9">
    <source>
        <dbReference type="Pfam" id="PF00266"/>
    </source>
</evidence>
<dbReference type="InterPro" id="IPR015421">
    <property type="entry name" value="PyrdxlP-dep_Trfase_major"/>
</dbReference>
<feature type="domain" description="Aminotransferase class V" evidence="9">
    <location>
        <begin position="50"/>
        <end position="331"/>
    </location>
</feature>
<sequence length="397" mass="43778">MTWTWGRAACAMRRRTWCRHGSTLLPRPSPADPKLFTPGPLTTSVSVKQAMMRDVGSRDASFLDVIATVRKRILEVAGVSPAEYTCVIMQGSGTFGVESVLTSAVPRESGKLLIMSNGVYGRRMAQIARVYGIAHRVVEKPEDDAFVGIDIDSAMEADPSITHVAVVHSETTSGLLNDIDEIGGAVKWRNAQFIVDAMSSFAGVPVDMKNIDYLVSSSNKCLESVPGFSFVIARRKSLEQAAGNARTLSLDLPAQNAGLDANGQFRFTPPTHALLAMRQALDELEIEGGVEARHQRYKSLQRIIVKGFERMGFQSWVPPEFRGPIITTFAFPEQPEWNFARFYNGLAQRRMLIYPGVISTVPTFRIGHIGRLFEPDAYALVDASREVLRDMGVKTKP</sequence>
<evidence type="ECO:0000256" key="1">
    <source>
        <dbReference type="ARBA" id="ARBA00001933"/>
    </source>
</evidence>
<feature type="binding site" evidence="7">
    <location>
        <position position="365"/>
    </location>
    <ligand>
        <name>substrate</name>
    </ligand>
</feature>
<dbReference type="Gene3D" id="3.40.640.10">
    <property type="entry name" value="Type I PLP-dependent aspartate aminotransferase-like (Major domain)"/>
    <property type="match status" value="1"/>
</dbReference>
<dbReference type="InterPro" id="IPR015424">
    <property type="entry name" value="PyrdxlP-dep_Trfase"/>
</dbReference>
<evidence type="ECO:0000313" key="10">
    <source>
        <dbReference type="EMBL" id="SPQ96464.1"/>
    </source>
</evidence>
<evidence type="ECO:0000256" key="4">
    <source>
        <dbReference type="ARBA" id="ARBA00022898"/>
    </source>
</evidence>
<dbReference type="PANTHER" id="PTHR42778">
    <property type="entry name" value="2-AMINOETHYLPHOSPHONATE--PYRUVATE TRANSAMINASE"/>
    <property type="match status" value="1"/>
</dbReference>
<keyword evidence="4 8" id="KW-0663">Pyridoxal phosphate</keyword>
<comment type="catalytic activity">
    <reaction evidence="6">
        <text>(2-aminoethyl)phosphonate + pyruvate = phosphonoacetaldehyde + L-alanine</text>
        <dbReference type="Rhea" id="RHEA:17021"/>
        <dbReference type="ChEBI" id="CHEBI:15361"/>
        <dbReference type="ChEBI" id="CHEBI:57418"/>
        <dbReference type="ChEBI" id="CHEBI:57972"/>
        <dbReference type="ChEBI" id="CHEBI:58383"/>
        <dbReference type="EC" id="2.6.1.37"/>
    </reaction>
</comment>
<evidence type="ECO:0000256" key="3">
    <source>
        <dbReference type="ARBA" id="ARBA00022679"/>
    </source>
</evidence>
<dbReference type="NCBIfam" id="TIGR03301">
    <property type="entry name" value="PhnW-AepZ"/>
    <property type="match status" value="1"/>
</dbReference>
<keyword evidence="5" id="KW-0670">Pyruvate</keyword>
<reference evidence="10 11" key="1">
    <citation type="submission" date="2018-03" db="EMBL/GenBank/DDBJ databases">
        <authorList>
            <person name="Fogelqvist J."/>
        </authorList>
    </citation>
    <scope>NUCLEOTIDE SEQUENCE [LARGE SCALE GENOMIC DNA]</scope>
</reference>
<dbReference type="PANTHER" id="PTHR42778:SF1">
    <property type="entry name" value="2-AMINOETHYLPHOSPHONATE--PYRUVATE TRANSAMINASE"/>
    <property type="match status" value="1"/>
</dbReference>
<keyword evidence="10" id="KW-0496">Mitochondrion</keyword>
<proteinExistence type="inferred from homology"/>
<evidence type="ECO:0000256" key="2">
    <source>
        <dbReference type="ARBA" id="ARBA00022576"/>
    </source>
</evidence>
<dbReference type="InterPro" id="IPR015422">
    <property type="entry name" value="PyrdxlP-dep_Trfase_small"/>
</dbReference>
<dbReference type="InterPro" id="IPR024169">
    <property type="entry name" value="SP_NH2Trfase/AEP_transaminase"/>
</dbReference>
<dbReference type="GO" id="GO:0019700">
    <property type="term" value="P:organic phosphonate catabolic process"/>
    <property type="evidence" value="ECO:0007669"/>
    <property type="project" value="InterPro"/>
</dbReference>
<evidence type="ECO:0000256" key="8">
    <source>
        <dbReference type="PIRSR" id="PIRSR000524-50"/>
    </source>
</evidence>
<gene>
    <name evidence="10" type="ORF">PLBR_LOCUS3679</name>
</gene>
<dbReference type="Gene3D" id="3.90.1150.10">
    <property type="entry name" value="Aspartate Aminotransferase, domain 1"/>
    <property type="match status" value="1"/>
</dbReference>
<evidence type="ECO:0000313" key="11">
    <source>
        <dbReference type="Proteomes" id="UP000290189"/>
    </source>
</evidence>